<dbReference type="AlphaFoldDB" id="A0AA38Y8Y6"/>
<evidence type="ECO:0000313" key="10">
    <source>
        <dbReference type="EMBL" id="KAJ9638474.1"/>
    </source>
</evidence>
<name>A0AA38Y8Y6_9EURO</name>
<dbReference type="GO" id="GO:0016705">
    <property type="term" value="F:oxidoreductase activity, acting on paired donors, with incorporation or reduction of molecular oxygen"/>
    <property type="evidence" value="ECO:0007669"/>
    <property type="project" value="InterPro"/>
</dbReference>
<dbReference type="GO" id="GO:0008270">
    <property type="term" value="F:zinc ion binding"/>
    <property type="evidence" value="ECO:0007669"/>
    <property type="project" value="InterPro"/>
</dbReference>
<evidence type="ECO:0000256" key="8">
    <source>
        <dbReference type="SAM" id="MobiDB-lite"/>
    </source>
</evidence>
<dbReference type="GO" id="GO:0020037">
    <property type="term" value="F:heme binding"/>
    <property type="evidence" value="ECO:0007669"/>
    <property type="project" value="InterPro"/>
</dbReference>
<dbReference type="Pfam" id="PF00067">
    <property type="entry name" value="p450"/>
    <property type="match status" value="1"/>
</dbReference>
<protein>
    <recommendedName>
        <fullName evidence="9">Xylanolytic transcriptional activator regulatory domain-containing protein</fullName>
    </recommendedName>
</protein>
<dbReference type="CDD" id="cd12148">
    <property type="entry name" value="fungal_TF_MHR"/>
    <property type="match status" value="1"/>
</dbReference>
<dbReference type="PANTHER" id="PTHR24305">
    <property type="entry name" value="CYTOCHROME P450"/>
    <property type="match status" value="1"/>
</dbReference>
<organism evidence="10 11">
    <name type="scientific">Knufia peltigerae</name>
    <dbReference type="NCBI Taxonomy" id="1002370"/>
    <lineage>
        <taxon>Eukaryota</taxon>
        <taxon>Fungi</taxon>
        <taxon>Dikarya</taxon>
        <taxon>Ascomycota</taxon>
        <taxon>Pezizomycotina</taxon>
        <taxon>Eurotiomycetes</taxon>
        <taxon>Chaetothyriomycetidae</taxon>
        <taxon>Chaetothyriales</taxon>
        <taxon>Trichomeriaceae</taxon>
        <taxon>Knufia</taxon>
    </lineage>
</organism>
<dbReference type="InterPro" id="IPR050121">
    <property type="entry name" value="Cytochrome_P450_monoxygenase"/>
</dbReference>
<comment type="similarity">
    <text evidence="2">Belongs to the cytochrome P450 family.</text>
</comment>
<dbReference type="Gene3D" id="1.10.630.10">
    <property type="entry name" value="Cytochrome P450"/>
    <property type="match status" value="1"/>
</dbReference>
<dbReference type="InterPro" id="IPR036396">
    <property type="entry name" value="Cyt_P450_sf"/>
</dbReference>
<dbReference type="SUPFAM" id="SSF48264">
    <property type="entry name" value="Cytochrome P450"/>
    <property type="match status" value="1"/>
</dbReference>
<dbReference type="PROSITE" id="PS00086">
    <property type="entry name" value="CYTOCHROME_P450"/>
    <property type="match status" value="1"/>
</dbReference>
<evidence type="ECO:0000256" key="3">
    <source>
        <dbReference type="ARBA" id="ARBA00022723"/>
    </source>
</evidence>
<dbReference type="InterPro" id="IPR007219">
    <property type="entry name" value="XnlR_reg_dom"/>
</dbReference>
<sequence>MRSLLGAECVKSFTHAGACTLALTALASNERSDTLLRHIKIHNARRNNEAISSADLINDLNIIDRESSSFITEHSASREYSNHLPSGSPAGSEHLDGTLRFSPGHGTTATISTLQHETLHGEKAKAPLLSVGTPSRNQDSSDFSDQDVGFTSTVAESIEASWNRSILASENDAGLDESMMDGATFADALVQFDASNWLLDEDFINLSGDDLLFGANRISSDLIYQRPAATNSTKDGNLAPKVLDLRRMWHVQTRSALVDLDYDPDDTGKPPSAARGRDIDELYHNQLTEGLRPPLRNEPLPSIDILNLCMRLFFTRFNVAVPLIHGPTFKPSAGNILLVLTMCSAGASTMPSDKALRLGTMLFERVLKVGNAGSWERMLLERPHLERDNIKGSVIGATFALLSQDRAHRVIADGYHGTIISLGRHARLFTEASDLELPEHLTRDDLEKVWKQWARGEEMKRAAAIIYVHDAELAALFHHEPIFRHSAQPLPTLAPAELFHAPTATVWATRYREYQRRRQVQTTPSPATAGESSTITIEKSNEHGLRSWVALAGTVYAAYFTPLASVPGPWLAKFTALPLKVHVIKARRVQYIDNLHKIYGPVVRIAPNEVDVTDLDGYRAIHKIGNGFTKSQWYPRFRTAYRDQDVFSETNIQSHSVRRRILSRPFSKSNLRQNWEALVREKAHLALRKMRSKAETGVCDIFEWWSFFTTDVIGQVAFGESFGMLETGKKAGFIQLFEDFSFIATLRAELPFVYYILRLAPNFIYDVNGDEKEIIRQGKKVLQRAGEGSIDKKNIFTGHLSGKETSENYISAESIVVEATGLIGAGGGTTSVTLTYLVWAVLSNPCIQQRLEDEVSTLPTDFTDNDLESLQYLNAVIQETLRMYGPIPGSLRRVVPNAGLQIGQYFLPPGTEVCTQSYSLHRKPEIFESPELFKPDRFLQQRYAEQEQATPFAAFGAGSRVCLGIHLAYIELRVATALFFRECRGARLALSHLDDMDMINFFGGFPKGRSCNITLRMR</sequence>
<reference evidence="10" key="1">
    <citation type="submission" date="2022-10" db="EMBL/GenBank/DDBJ databases">
        <title>Culturing micro-colonial fungi from biological soil crusts in the Mojave desert and describing Neophaeococcomyces mojavensis, and introducing the new genera and species Taxawa tesnikishii.</title>
        <authorList>
            <person name="Kurbessoian T."/>
            <person name="Stajich J.E."/>
        </authorList>
    </citation>
    <scope>NUCLEOTIDE SEQUENCE</scope>
    <source>
        <strain evidence="10">TK_35</strain>
    </source>
</reference>
<dbReference type="GO" id="GO:0006351">
    <property type="term" value="P:DNA-templated transcription"/>
    <property type="evidence" value="ECO:0007669"/>
    <property type="project" value="InterPro"/>
</dbReference>
<proteinExistence type="inferred from homology"/>
<gene>
    <name evidence="10" type="ORF">H2204_004244</name>
</gene>
<comment type="caution">
    <text evidence="10">The sequence shown here is derived from an EMBL/GenBank/DDBJ whole genome shotgun (WGS) entry which is preliminary data.</text>
</comment>
<dbReference type="InterPro" id="IPR017972">
    <property type="entry name" value="Cyt_P450_CS"/>
</dbReference>
<dbReference type="GO" id="GO:0005506">
    <property type="term" value="F:iron ion binding"/>
    <property type="evidence" value="ECO:0007669"/>
    <property type="project" value="InterPro"/>
</dbReference>
<comment type="cofactor">
    <cofactor evidence="1 7">
        <name>heme</name>
        <dbReference type="ChEBI" id="CHEBI:30413"/>
    </cofactor>
</comment>
<dbReference type="CDD" id="cd11059">
    <property type="entry name" value="CYP_fungal"/>
    <property type="match status" value="1"/>
</dbReference>
<evidence type="ECO:0000256" key="4">
    <source>
        <dbReference type="ARBA" id="ARBA00023002"/>
    </source>
</evidence>
<keyword evidence="6" id="KW-0539">Nucleus</keyword>
<evidence type="ECO:0000256" key="1">
    <source>
        <dbReference type="ARBA" id="ARBA00001971"/>
    </source>
</evidence>
<evidence type="ECO:0000256" key="2">
    <source>
        <dbReference type="ARBA" id="ARBA00010617"/>
    </source>
</evidence>
<evidence type="ECO:0000256" key="6">
    <source>
        <dbReference type="ARBA" id="ARBA00023242"/>
    </source>
</evidence>
<keyword evidence="4" id="KW-0560">Oxidoreductase</keyword>
<dbReference type="GO" id="GO:0003677">
    <property type="term" value="F:DNA binding"/>
    <property type="evidence" value="ECO:0007669"/>
    <property type="project" value="InterPro"/>
</dbReference>
<feature type="binding site" description="axial binding residue" evidence="7">
    <location>
        <position position="962"/>
    </location>
    <ligand>
        <name>heme</name>
        <dbReference type="ChEBI" id="CHEBI:30413"/>
    </ligand>
    <ligandPart>
        <name>Fe</name>
        <dbReference type="ChEBI" id="CHEBI:18248"/>
    </ligandPart>
</feature>
<accession>A0AA38Y8Y6</accession>
<feature type="region of interest" description="Disordered" evidence="8">
    <location>
        <begin position="74"/>
        <end position="102"/>
    </location>
</feature>
<evidence type="ECO:0000313" key="11">
    <source>
        <dbReference type="Proteomes" id="UP001172681"/>
    </source>
</evidence>
<dbReference type="Proteomes" id="UP001172681">
    <property type="component" value="Unassembled WGS sequence"/>
</dbReference>
<evidence type="ECO:0000256" key="7">
    <source>
        <dbReference type="PIRSR" id="PIRSR602401-1"/>
    </source>
</evidence>
<feature type="domain" description="Xylanolytic transcriptional activator regulatory" evidence="9">
    <location>
        <begin position="311"/>
        <end position="492"/>
    </location>
</feature>
<keyword evidence="7" id="KW-0349">Heme</keyword>
<dbReference type="InterPro" id="IPR002401">
    <property type="entry name" value="Cyt_P450_E_grp-I"/>
</dbReference>
<keyword evidence="11" id="KW-1185">Reference proteome</keyword>
<dbReference type="InterPro" id="IPR001128">
    <property type="entry name" value="Cyt_P450"/>
</dbReference>
<dbReference type="PRINTS" id="PR00385">
    <property type="entry name" value="P450"/>
</dbReference>
<dbReference type="Pfam" id="PF04082">
    <property type="entry name" value="Fungal_trans"/>
    <property type="match status" value="1"/>
</dbReference>
<evidence type="ECO:0000259" key="9">
    <source>
        <dbReference type="Pfam" id="PF04082"/>
    </source>
</evidence>
<dbReference type="PRINTS" id="PR00463">
    <property type="entry name" value="EP450I"/>
</dbReference>
<keyword evidence="3 7" id="KW-0479">Metal-binding</keyword>
<dbReference type="EMBL" id="JAPDRN010000021">
    <property type="protein sequence ID" value="KAJ9638474.1"/>
    <property type="molecule type" value="Genomic_DNA"/>
</dbReference>
<keyword evidence="5 7" id="KW-0408">Iron</keyword>
<evidence type="ECO:0000256" key="5">
    <source>
        <dbReference type="ARBA" id="ARBA00023004"/>
    </source>
</evidence>
<dbReference type="PANTHER" id="PTHR24305:SF96">
    <property type="entry name" value="CYTOCHROME P450 MONOOXYGENASE STCB-RELATED"/>
    <property type="match status" value="1"/>
</dbReference>
<dbReference type="GO" id="GO:0004497">
    <property type="term" value="F:monooxygenase activity"/>
    <property type="evidence" value="ECO:0007669"/>
    <property type="project" value="InterPro"/>
</dbReference>